<gene>
    <name evidence="1" type="ORF">J8J21_23015</name>
</gene>
<evidence type="ECO:0000313" key="2">
    <source>
        <dbReference type="Proteomes" id="UP000671119"/>
    </source>
</evidence>
<reference evidence="1 2" key="1">
    <citation type="submission" date="2021-03" db="EMBL/GenBank/DDBJ databases">
        <title>Whole Genome Sequencing of Mycobacterium tuberculosis clinical isolates from Arunachal Pradesh, India.</title>
        <authorList>
            <person name="Singh S."/>
            <person name="Mudliar S.R."/>
            <person name="Kulsum U."/>
            <person name="Rufai S.B."/>
            <person name="Singh P.K."/>
            <person name="Umpo M."/>
            <person name="Nyori M."/>
        </authorList>
    </citation>
    <scope>NUCLEOTIDE SEQUENCE [LARGE SCALE GENOMIC DNA]</scope>
    <source>
        <strain evidence="1 2">OMICS/BPL/0142/20/SP</strain>
    </source>
</reference>
<proteinExistence type="predicted"/>
<comment type="caution">
    <text evidence="1">The sequence shown here is derived from an EMBL/GenBank/DDBJ whole genome shotgun (WGS) entry which is preliminary data.</text>
</comment>
<protein>
    <submittedName>
        <fullName evidence="1">Uncharacterized protein</fullName>
    </submittedName>
</protein>
<organism evidence="1 2">
    <name type="scientific">Mycobacterium tuberculosis</name>
    <dbReference type="NCBI Taxonomy" id="1773"/>
    <lineage>
        <taxon>Bacteria</taxon>
        <taxon>Bacillati</taxon>
        <taxon>Actinomycetota</taxon>
        <taxon>Actinomycetes</taxon>
        <taxon>Mycobacteriales</taxon>
        <taxon>Mycobacteriaceae</taxon>
        <taxon>Mycobacterium</taxon>
        <taxon>Mycobacterium tuberculosis complex</taxon>
    </lineage>
</organism>
<dbReference type="EMBL" id="JAGIZI010000742">
    <property type="protein sequence ID" value="MBP0685921.1"/>
    <property type="molecule type" value="Genomic_DNA"/>
</dbReference>
<feature type="non-terminal residue" evidence="1">
    <location>
        <position position="76"/>
    </location>
</feature>
<accession>A0ABD4Q5N1</accession>
<dbReference type="Proteomes" id="UP000671119">
    <property type="component" value="Unassembled WGS sequence"/>
</dbReference>
<dbReference type="AlphaFoldDB" id="A0ABD4Q5N1"/>
<name>A0ABD4Q5N1_MYCTX</name>
<sequence length="76" mass="8257">SMALPETVLQELAPPSLLKKGGVSGFRGQHQRIDPRAQALVALLRHHLENASIEPLEAESLLLTLVCRSLGPRTSH</sequence>
<feature type="non-terminal residue" evidence="1">
    <location>
        <position position="1"/>
    </location>
</feature>
<evidence type="ECO:0000313" key="1">
    <source>
        <dbReference type="EMBL" id="MBP0685921.1"/>
    </source>
</evidence>